<dbReference type="Gene3D" id="3.40.50.10070">
    <property type="entry name" value="TolB, N-terminal domain"/>
    <property type="match status" value="1"/>
</dbReference>
<protein>
    <recommendedName>
        <fullName evidence="1">Guanylate cyclase domain-containing protein</fullName>
    </recommendedName>
</protein>
<dbReference type="AlphaFoldDB" id="A0A382K5R0"/>
<gene>
    <name evidence="2" type="ORF">METZ01_LOCUS273088</name>
</gene>
<accession>A0A382K5R0</accession>
<proteinExistence type="predicted"/>
<dbReference type="Gene3D" id="3.30.70.1230">
    <property type="entry name" value="Nucleotide cyclase"/>
    <property type="match status" value="1"/>
</dbReference>
<evidence type="ECO:0000259" key="1">
    <source>
        <dbReference type="PROSITE" id="PS50125"/>
    </source>
</evidence>
<dbReference type="InterPro" id="IPR029787">
    <property type="entry name" value="Nucleotide_cyclase"/>
</dbReference>
<organism evidence="2">
    <name type="scientific">marine metagenome</name>
    <dbReference type="NCBI Taxonomy" id="408172"/>
    <lineage>
        <taxon>unclassified sequences</taxon>
        <taxon>metagenomes</taxon>
        <taxon>ecological metagenomes</taxon>
    </lineage>
</organism>
<dbReference type="PROSITE" id="PS50125">
    <property type="entry name" value="GUANYLATE_CYCLASE_2"/>
    <property type="match status" value="1"/>
</dbReference>
<dbReference type="InterPro" id="IPR050697">
    <property type="entry name" value="Adenylyl/Guanylyl_Cyclase_3/4"/>
</dbReference>
<dbReference type="GO" id="GO:0006171">
    <property type="term" value="P:cAMP biosynthetic process"/>
    <property type="evidence" value="ECO:0007669"/>
    <property type="project" value="TreeGrafter"/>
</dbReference>
<dbReference type="PANTHER" id="PTHR43081:SF19">
    <property type="entry name" value="PH-SENSITIVE ADENYLATE CYCLASE RV1264"/>
    <property type="match status" value="1"/>
</dbReference>
<dbReference type="InterPro" id="IPR001054">
    <property type="entry name" value="A/G_cyclase"/>
</dbReference>
<dbReference type="GO" id="GO:0035556">
    <property type="term" value="P:intracellular signal transduction"/>
    <property type="evidence" value="ECO:0007669"/>
    <property type="project" value="InterPro"/>
</dbReference>
<evidence type="ECO:0000313" key="2">
    <source>
        <dbReference type="EMBL" id="SVC20234.1"/>
    </source>
</evidence>
<reference evidence="2" key="1">
    <citation type="submission" date="2018-05" db="EMBL/GenBank/DDBJ databases">
        <authorList>
            <person name="Lanie J.A."/>
            <person name="Ng W.-L."/>
            <person name="Kazmierczak K.M."/>
            <person name="Andrzejewski T.M."/>
            <person name="Davidsen T.M."/>
            <person name="Wayne K.J."/>
            <person name="Tettelin H."/>
            <person name="Glass J.I."/>
            <person name="Rusch D."/>
            <person name="Podicherti R."/>
            <person name="Tsui H.-C.T."/>
            <person name="Winkler M.E."/>
        </authorList>
    </citation>
    <scope>NUCLEOTIDE SEQUENCE</scope>
</reference>
<dbReference type="EMBL" id="UINC01078807">
    <property type="protein sequence ID" value="SVC20234.1"/>
    <property type="molecule type" value="Genomic_DNA"/>
</dbReference>
<dbReference type="SUPFAM" id="SSF55073">
    <property type="entry name" value="Nucleotide cyclase"/>
    <property type="match status" value="1"/>
</dbReference>
<feature type="domain" description="Guanylate cyclase" evidence="1">
    <location>
        <begin position="12"/>
        <end position="126"/>
    </location>
</feature>
<dbReference type="PANTHER" id="PTHR43081">
    <property type="entry name" value="ADENYLATE CYCLASE, TERMINAL-DIFFERENTIATION SPECIFIC-RELATED"/>
    <property type="match status" value="1"/>
</dbReference>
<name>A0A382K5R0_9ZZZZ</name>
<feature type="non-terminal residue" evidence="2">
    <location>
        <position position="344"/>
    </location>
</feature>
<dbReference type="Pfam" id="PF00211">
    <property type="entry name" value="Guanylate_cyc"/>
    <property type="match status" value="1"/>
</dbReference>
<sequence length="344" mass="38006">MNESKPRRKLAAILAADVVNFSALMGENEDRTLRNLKACRALTDDCITANHGRIFGSAGDSIIAEFASPVDAVVAATEFQRSLRQRNEGVAEEDQMMLRVGLNLGDVIVEGDNLYGDGVNVAARLEALAEPGGISLSGKFHEEVCRKLDMSFVSTGEQEMKNIRDPVSTYKIELSELSKLNLDTSSDDLSGAQDEPVTVEDNENKLPAIAVLPFTNMSGDQEQEYFADGIVEDLITALSRFPWLFVISRNTSFSYKGENVQAKRVAEDLGVRYIVEGSLRMSPSRLRVTVQLIDAVNDRHVWAENYDRPTGDLFDLQDEISQAITGVLVPALGIAERERFQREN</sequence>
<dbReference type="SUPFAM" id="SSF52964">
    <property type="entry name" value="TolB, N-terminal domain"/>
    <property type="match status" value="1"/>
</dbReference>
<dbReference type="CDD" id="cd07302">
    <property type="entry name" value="CHD"/>
    <property type="match status" value="1"/>
</dbReference>